<feature type="binding site" evidence="6">
    <location>
        <position position="133"/>
    </location>
    <ligand>
        <name>Fe cation</name>
        <dbReference type="ChEBI" id="CHEBI:24875"/>
    </ligand>
</feature>
<proteinExistence type="inferred from homology"/>
<evidence type="ECO:0000256" key="1">
    <source>
        <dbReference type="ARBA" id="ARBA00010759"/>
    </source>
</evidence>
<dbReference type="PIRSF" id="PIRSF004749">
    <property type="entry name" value="Pep_def"/>
    <property type="match status" value="1"/>
</dbReference>
<evidence type="ECO:0000256" key="5">
    <source>
        <dbReference type="ARBA" id="ARBA00023004"/>
    </source>
</evidence>
<dbReference type="Proteomes" id="UP000056466">
    <property type="component" value="Chromosome"/>
</dbReference>
<evidence type="ECO:0000256" key="6">
    <source>
        <dbReference type="HAMAP-Rule" id="MF_00163"/>
    </source>
</evidence>
<comment type="function">
    <text evidence="6">Removes the formyl group from the N-terminal Met of newly synthesized proteins. Requires at least a dipeptide for an efficient rate of reaction. N-terminal L-methionine is a prerequisite for activity but the enzyme has broad specificity at other positions.</text>
</comment>
<keyword evidence="3 6" id="KW-0378">Hydrolase</keyword>
<dbReference type="Pfam" id="PF01327">
    <property type="entry name" value="Pep_deformylase"/>
    <property type="match status" value="1"/>
</dbReference>
<dbReference type="GO" id="GO:0006412">
    <property type="term" value="P:translation"/>
    <property type="evidence" value="ECO:0007669"/>
    <property type="project" value="UniProtKB-UniRule"/>
</dbReference>
<evidence type="ECO:0000256" key="3">
    <source>
        <dbReference type="ARBA" id="ARBA00022801"/>
    </source>
</evidence>
<dbReference type="GO" id="GO:0046872">
    <property type="term" value="F:metal ion binding"/>
    <property type="evidence" value="ECO:0007669"/>
    <property type="project" value="UniProtKB-KW"/>
</dbReference>
<dbReference type="CDD" id="cd00487">
    <property type="entry name" value="Pep_deformylase"/>
    <property type="match status" value="1"/>
</dbReference>
<feature type="active site" evidence="6">
    <location>
        <position position="134"/>
    </location>
</feature>
<dbReference type="SUPFAM" id="SSF56420">
    <property type="entry name" value="Peptide deformylase"/>
    <property type="match status" value="1"/>
</dbReference>
<dbReference type="RefSeq" id="WP_053096962.1">
    <property type="nucleotide sequence ID" value="NZ_CP011787.1"/>
</dbReference>
<comment type="similarity">
    <text evidence="1 6">Belongs to the polypeptide deformylase family.</text>
</comment>
<organism evidence="7 8">
    <name type="scientific">Candidatus Palibaumannia cicadellinicola</name>
    <dbReference type="NCBI Taxonomy" id="186490"/>
    <lineage>
        <taxon>Bacteria</taxon>
        <taxon>Pseudomonadati</taxon>
        <taxon>Pseudomonadota</taxon>
        <taxon>Gammaproteobacteria</taxon>
        <taxon>Candidatus Palibaumannia</taxon>
    </lineage>
</organism>
<reference evidence="7 8" key="1">
    <citation type="submission" date="2015-06" db="EMBL/GenBank/DDBJ databases">
        <title>Lineage-specific patterns of genome deterioration in obligate symbionts.</title>
        <authorList>
            <person name="Bennett G.M."/>
            <person name="McCutcheon J.P."/>
            <person name="McDonald B.R."/>
            <person name="Moran N.A."/>
        </authorList>
    </citation>
    <scope>NUCLEOTIDE SEQUENCE [LARGE SCALE GENOMIC DNA]</scope>
    <source>
        <strain evidence="7 8">B-GSS</strain>
    </source>
</reference>
<dbReference type="PANTHER" id="PTHR10458:SF21">
    <property type="entry name" value="PEPTIDE DEFORMYLASE"/>
    <property type="match status" value="1"/>
</dbReference>
<dbReference type="AlphaFoldDB" id="A0A0K2BL87"/>
<evidence type="ECO:0000313" key="7">
    <source>
        <dbReference type="EMBL" id="AKZ65957.1"/>
    </source>
</evidence>
<evidence type="ECO:0000256" key="4">
    <source>
        <dbReference type="ARBA" id="ARBA00022917"/>
    </source>
</evidence>
<dbReference type="PATRIC" id="fig|186490.8.peg.345"/>
<comment type="cofactor">
    <cofactor evidence="6">
        <name>Fe(2+)</name>
        <dbReference type="ChEBI" id="CHEBI:29033"/>
    </cofactor>
    <text evidence="6">Binds 1 Fe(2+) ion.</text>
</comment>
<evidence type="ECO:0000313" key="8">
    <source>
        <dbReference type="Proteomes" id="UP000056466"/>
    </source>
</evidence>
<keyword evidence="8" id="KW-1185">Reference proteome</keyword>
<sequence length="168" mass="19202">MSVLNIIYYPDDRLRKISKPVTQINDAIQRIVYDMLDTMYAKKGIGLAAPQVDIHLRIIVLDISENKTQHLVLINPEILAKSGETGINEGCLSIPHQSGFVLRAKHLKIRALDIQGNSFQLETHNIQAICIQHEMDHLIGKLFVDYLSILKRQRICKKINKLNKRVRA</sequence>
<dbReference type="OrthoDB" id="9804313at2"/>
<dbReference type="PRINTS" id="PR01576">
    <property type="entry name" value="PDEFORMYLASE"/>
</dbReference>
<dbReference type="NCBIfam" id="TIGR00079">
    <property type="entry name" value="pept_deformyl"/>
    <property type="match status" value="1"/>
</dbReference>
<feature type="binding site" evidence="6">
    <location>
        <position position="91"/>
    </location>
    <ligand>
        <name>Fe cation</name>
        <dbReference type="ChEBI" id="CHEBI:24875"/>
    </ligand>
</feature>
<dbReference type="KEGG" id="bcig:AB162_365"/>
<keyword evidence="2 6" id="KW-0479">Metal-binding</keyword>
<dbReference type="EMBL" id="CP011787">
    <property type="protein sequence ID" value="AKZ65957.1"/>
    <property type="molecule type" value="Genomic_DNA"/>
</dbReference>
<keyword evidence="4 6" id="KW-0648">Protein biosynthesis</keyword>
<dbReference type="EC" id="3.5.1.88" evidence="6"/>
<dbReference type="HAMAP" id="MF_00163">
    <property type="entry name" value="Pep_deformylase"/>
    <property type="match status" value="1"/>
</dbReference>
<accession>A0A0K2BL87</accession>
<dbReference type="NCBIfam" id="NF001159">
    <property type="entry name" value="PRK00150.1-3"/>
    <property type="match status" value="1"/>
</dbReference>
<dbReference type="FunFam" id="3.90.45.10:FF:000001">
    <property type="entry name" value="Peptide deformylase"/>
    <property type="match status" value="1"/>
</dbReference>
<evidence type="ECO:0000256" key="2">
    <source>
        <dbReference type="ARBA" id="ARBA00022723"/>
    </source>
</evidence>
<dbReference type="PANTHER" id="PTHR10458">
    <property type="entry name" value="PEPTIDE DEFORMYLASE"/>
    <property type="match status" value="1"/>
</dbReference>
<dbReference type="GO" id="GO:0042586">
    <property type="term" value="F:peptide deformylase activity"/>
    <property type="evidence" value="ECO:0007669"/>
    <property type="project" value="UniProtKB-UniRule"/>
</dbReference>
<name>A0A0K2BL87_9GAMM</name>
<dbReference type="InterPro" id="IPR036821">
    <property type="entry name" value="Peptide_deformylase_sf"/>
</dbReference>
<gene>
    <name evidence="6 7" type="primary">def</name>
    <name evidence="7" type="ORF">AB162_365</name>
</gene>
<comment type="catalytic activity">
    <reaction evidence="6">
        <text>N-terminal N-formyl-L-methionyl-[peptide] + H2O = N-terminal L-methionyl-[peptide] + formate</text>
        <dbReference type="Rhea" id="RHEA:24420"/>
        <dbReference type="Rhea" id="RHEA-COMP:10639"/>
        <dbReference type="Rhea" id="RHEA-COMP:10640"/>
        <dbReference type="ChEBI" id="CHEBI:15377"/>
        <dbReference type="ChEBI" id="CHEBI:15740"/>
        <dbReference type="ChEBI" id="CHEBI:49298"/>
        <dbReference type="ChEBI" id="CHEBI:64731"/>
        <dbReference type="EC" id="3.5.1.88"/>
    </reaction>
</comment>
<dbReference type="Gene3D" id="3.90.45.10">
    <property type="entry name" value="Peptide deformylase"/>
    <property type="match status" value="1"/>
</dbReference>
<keyword evidence="5 6" id="KW-0408">Iron</keyword>
<feature type="binding site" evidence="6">
    <location>
        <position position="137"/>
    </location>
    <ligand>
        <name>Fe cation</name>
        <dbReference type="ChEBI" id="CHEBI:24875"/>
    </ligand>
</feature>
<dbReference type="InterPro" id="IPR023635">
    <property type="entry name" value="Peptide_deformylase"/>
</dbReference>
<protein>
    <recommendedName>
        <fullName evidence="6">Peptide deformylase</fullName>
        <shortName evidence="6">PDF</shortName>
        <ecNumber evidence="6">3.5.1.88</ecNumber>
    </recommendedName>
    <alternativeName>
        <fullName evidence="6">Polypeptide deformylase</fullName>
    </alternativeName>
</protein>